<dbReference type="Ensembl" id="ENSPKIT00000026971.1">
    <property type="protein sequence ID" value="ENSPKIP00000003014.1"/>
    <property type="gene ID" value="ENSPKIG00000020695.1"/>
</dbReference>
<evidence type="ECO:0000313" key="2">
    <source>
        <dbReference type="Ensembl" id="ENSPKIP00000003014.1"/>
    </source>
</evidence>
<keyword evidence="3" id="KW-1185">Reference proteome</keyword>
<dbReference type="Proteomes" id="UP000261540">
    <property type="component" value="Unplaced"/>
</dbReference>
<feature type="region of interest" description="Disordered" evidence="1">
    <location>
        <begin position="91"/>
        <end position="113"/>
    </location>
</feature>
<evidence type="ECO:0000313" key="3">
    <source>
        <dbReference type="Proteomes" id="UP000261540"/>
    </source>
</evidence>
<sequence length="113" mass="12863">MRQEFQRGQVATKKNTRLFKVSKEMVSKIMTAYAKSRQTASVKRDRASKIGTDLKQHVSELQKAAISGTAAIYNPVLSESSAQRRITWYNGQRKRFPPPEQPWLPPPAPQRPP</sequence>
<reference evidence="2" key="1">
    <citation type="submission" date="2025-08" db="UniProtKB">
        <authorList>
            <consortium name="Ensembl"/>
        </authorList>
    </citation>
    <scope>IDENTIFICATION</scope>
</reference>
<organism evidence="2 3">
    <name type="scientific">Paramormyrops kingsleyae</name>
    <dbReference type="NCBI Taxonomy" id="1676925"/>
    <lineage>
        <taxon>Eukaryota</taxon>
        <taxon>Metazoa</taxon>
        <taxon>Chordata</taxon>
        <taxon>Craniata</taxon>
        <taxon>Vertebrata</taxon>
        <taxon>Euteleostomi</taxon>
        <taxon>Actinopterygii</taxon>
        <taxon>Neopterygii</taxon>
        <taxon>Teleostei</taxon>
        <taxon>Osteoglossocephala</taxon>
        <taxon>Osteoglossomorpha</taxon>
        <taxon>Osteoglossiformes</taxon>
        <taxon>Mormyridae</taxon>
        <taxon>Paramormyrops</taxon>
    </lineage>
</organism>
<proteinExistence type="predicted"/>
<dbReference type="AlphaFoldDB" id="A0A3B3QB61"/>
<accession>A0A3B3QB61</accession>
<name>A0A3B3QB61_9TELE</name>
<protein>
    <submittedName>
        <fullName evidence="2">Uncharacterized protein</fullName>
    </submittedName>
</protein>
<reference evidence="2" key="2">
    <citation type="submission" date="2025-09" db="UniProtKB">
        <authorList>
            <consortium name="Ensembl"/>
        </authorList>
    </citation>
    <scope>IDENTIFICATION</scope>
</reference>
<evidence type="ECO:0000256" key="1">
    <source>
        <dbReference type="SAM" id="MobiDB-lite"/>
    </source>
</evidence>
<feature type="compositionally biased region" description="Pro residues" evidence="1">
    <location>
        <begin position="98"/>
        <end position="113"/>
    </location>
</feature>